<evidence type="ECO:0000313" key="5">
    <source>
        <dbReference type="Proteomes" id="UP000070255"/>
    </source>
</evidence>
<comment type="caution">
    <text evidence="4">The sequence shown here is derived from an EMBL/GenBank/DDBJ whole genome shotgun (WGS) entry which is preliminary data.</text>
</comment>
<organism evidence="4 5">
    <name type="scientific">Burkholderia savannae</name>
    <dbReference type="NCBI Taxonomy" id="1637837"/>
    <lineage>
        <taxon>Bacteria</taxon>
        <taxon>Pseudomonadati</taxon>
        <taxon>Pseudomonadota</taxon>
        <taxon>Betaproteobacteria</taxon>
        <taxon>Burkholderiales</taxon>
        <taxon>Burkholderiaceae</taxon>
        <taxon>Burkholderia</taxon>
        <taxon>pseudomallei group</taxon>
    </lineage>
</organism>
<keyword evidence="5" id="KW-1185">Reference proteome</keyword>
<feature type="signal peptide" evidence="1">
    <location>
        <begin position="1"/>
        <end position="23"/>
    </location>
</feature>
<dbReference type="InterPro" id="IPR055397">
    <property type="entry name" value="TraK_C"/>
</dbReference>
<evidence type="ECO:0000259" key="2">
    <source>
        <dbReference type="Pfam" id="PF06586"/>
    </source>
</evidence>
<name>A0ABR5T8Y1_9BURK</name>
<dbReference type="Pfam" id="PF06586">
    <property type="entry name" value="TraK_N"/>
    <property type="match status" value="1"/>
</dbReference>
<reference evidence="4 5" key="1">
    <citation type="submission" date="2015-11" db="EMBL/GenBank/DDBJ databases">
        <authorList>
            <person name="Sahl J."/>
            <person name="Wagner D."/>
            <person name="Keim P."/>
        </authorList>
    </citation>
    <scope>NUCLEOTIDE SEQUENCE [LARGE SCALE GENOMIC DNA]</scope>
    <source>
        <strain evidence="4 5">BDU18</strain>
    </source>
</reference>
<evidence type="ECO:0000313" key="4">
    <source>
        <dbReference type="EMBL" id="KWZ39575.1"/>
    </source>
</evidence>
<dbReference type="RefSeq" id="WP_059647358.1">
    <property type="nucleotide sequence ID" value="NZ_CP013423.1"/>
</dbReference>
<evidence type="ECO:0000256" key="1">
    <source>
        <dbReference type="SAM" id="SignalP"/>
    </source>
</evidence>
<evidence type="ECO:0000259" key="3">
    <source>
        <dbReference type="Pfam" id="PF23536"/>
    </source>
</evidence>
<dbReference type="EMBL" id="LNJQ01000003">
    <property type="protein sequence ID" value="KWZ39575.1"/>
    <property type="molecule type" value="Genomic_DNA"/>
</dbReference>
<dbReference type="Proteomes" id="UP000070255">
    <property type="component" value="Unassembled WGS sequence"/>
</dbReference>
<gene>
    <name evidence="4" type="ORF">WS72_19420</name>
</gene>
<sequence>MFSKLMKSLSPILLLLLATNASATQEVYDSDKQHKEVNISAAEQNRLAIDGRRIATVVPSQKGVITYSKDEALGALYFALADGTPNHGTVTLFITDDHAVTYKVILIPRPIAGEEIVIHPPADKATPSMRNATDGRTVSYQRRIKDLMLVMADPEAAPSIDTIAVNMDVPLWKEGRLVLVSKVMDSDMVGEKYTLTNVASSEMLLVEQELYRRGVRAVAIEHHTLMPGDSTDIFIVRERKENE</sequence>
<keyword evidence="1" id="KW-0732">Signal</keyword>
<feature type="chain" id="PRO_5045989139" evidence="1">
    <location>
        <begin position="24"/>
        <end position="243"/>
    </location>
</feature>
<feature type="domain" description="TraK C-terminal" evidence="3">
    <location>
        <begin position="174"/>
        <end position="237"/>
    </location>
</feature>
<feature type="domain" description="TraK N-terminal" evidence="2">
    <location>
        <begin position="30"/>
        <end position="120"/>
    </location>
</feature>
<proteinExistence type="predicted"/>
<accession>A0ABR5T8Y1</accession>
<protein>
    <submittedName>
        <fullName evidence="4">Conjugal transfer protein TraK</fullName>
    </submittedName>
</protein>
<dbReference type="Pfam" id="PF23536">
    <property type="entry name" value="TraK_C"/>
    <property type="match status" value="1"/>
</dbReference>
<dbReference type="InterPro" id="IPR010563">
    <property type="entry name" value="TraK_N"/>
</dbReference>